<dbReference type="AlphaFoldDB" id="A0AAQ3K4V8"/>
<gene>
    <name evidence="1" type="ORF">Cni_G08955</name>
</gene>
<evidence type="ECO:0000313" key="1">
    <source>
        <dbReference type="EMBL" id="WOL00242.1"/>
    </source>
</evidence>
<dbReference type="InterPro" id="IPR027443">
    <property type="entry name" value="IPNS-like_sf"/>
</dbReference>
<dbReference type="SUPFAM" id="SSF51197">
    <property type="entry name" value="Clavaminate synthase-like"/>
    <property type="match status" value="1"/>
</dbReference>
<dbReference type="EMBL" id="CP136892">
    <property type="protein sequence ID" value="WOL00242.1"/>
    <property type="molecule type" value="Genomic_DNA"/>
</dbReference>
<name>A0AAQ3K4V8_9LILI</name>
<dbReference type="Gene3D" id="2.60.120.330">
    <property type="entry name" value="B-lactam Antibiotic, Isopenicillin N Synthase, Chain"/>
    <property type="match status" value="1"/>
</dbReference>
<accession>A0AAQ3K4V8</accession>
<organism evidence="1 2">
    <name type="scientific">Canna indica</name>
    <name type="common">Indian-shot</name>
    <dbReference type="NCBI Taxonomy" id="4628"/>
    <lineage>
        <taxon>Eukaryota</taxon>
        <taxon>Viridiplantae</taxon>
        <taxon>Streptophyta</taxon>
        <taxon>Embryophyta</taxon>
        <taxon>Tracheophyta</taxon>
        <taxon>Spermatophyta</taxon>
        <taxon>Magnoliopsida</taxon>
        <taxon>Liliopsida</taxon>
        <taxon>Zingiberales</taxon>
        <taxon>Cannaceae</taxon>
        <taxon>Canna</taxon>
    </lineage>
</organism>
<proteinExistence type="predicted"/>
<sequence>MTSKDYKSSTKRSGSPCSFSPALSLLTSVTFLRSMVNSMEERLSIATFLLPSEDSEVGPLPGLTKGRKDNYKKMSYREFMKAFFSSKLAGKSMVESIKL</sequence>
<keyword evidence="2" id="KW-1185">Reference proteome</keyword>
<reference evidence="1 2" key="1">
    <citation type="submission" date="2023-10" db="EMBL/GenBank/DDBJ databases">
        <title>Chromosome-scale genome assembly provides insights into flower coloration mechanisms of Canna indica.</title>
        <authorList>
            <person name="Li C."/>
        </authorList>
    </citation>
    <scope>NUCLEOTIDE SEQUENCE [LARGE SCALE GENOMIC DNA]</scope>
    <source>
        <tissue evidence="1">Flower</tissue>
    </source>
</reference>
<protein>
    <submittedName>
        <fullName evidence="1">S-norcoclaurine synthase 1-like</fullName>
    </submittedName>
</protein>
<evidence type="ECO:0000313" key="2">
    <source>
        <dbReference type="Proteomes" id="UP001327560"/>
    </source>
</evidence>
<dbReference type="Proteomes" id="UP001327560">
    <property type="component" value="Chromosome 3"/>
</dbReference>